<dbReference type="VEuPathDB" id="GiardiaDB:QR46_4756"/>
<dbReference type="VEuPathDB" id="GiardiaDB:DHA2_154230"/>
<dbReference type="GO" id="GO:0006749">
    <property type="term" value="P:glutathione metabolic process"/>
    <property type="evidence" value="ECO:0007669"/>
    <property type="project" value="TreeGrafter"/>
</dbReference>
<dbReference type="InterPro" id="IPR036249">
    <property type="entry name" value="Thioredoxin-like_sf"/>
</dbReference>
<dbReference type="EMBL" id="AHHH01000335">
    <property type="protein sequence ID" value="ESU40078.1"/>
    <property type="molecule type" value="Genomic_DNA"/>
</dbReference>
<dbReference type="VEuPathDB" id="GiardiaDB:GL50581_923"/>
<reference evidence="2 3" key="2">
    <citation type="journal article" date="2013" name="Genome Biol. Evol.">
        <title>Genome sequencing of Giardia lamblia genotypes A2 and B isolates (DH and GS) and comparative analysis with the genomes of genotypes A1 and E (WB and Pig).</title>
        <authorList>
            <person name="Adam R.D."/>
            <person name="Dahlstrom E.W."/>
            <person name="Martens C.A."/>
            <person name="Bruno D.P."/>
            <person name="Barbian K.D."/>
            <person name="Ricklefs S.M."/>
            <person name="Hernandez M.M."/>
            <person name="Narla N.P."/>
            <person name="Patel R.B."/>
            <person name="Porcella S.F."/>
            <person name="Nash T.E."/>
        </authorList>
    </citation>
    <scope>NUCLEOTIDE SEQUENCE [LARGE SCALE GENOMIC DNA]</scope>
    <source>
        <strain evidence="2 3">GS</strain>
    </source>
</reference>
<dbReference type="Gene3D" id="1.20.1050.10">
    <property type="match status" value="1"/>
</dbReference>
<dbReference type="VEuPathDB" id="GiardiaDB:GL50803_0015326"/>
<protein>
    <recommendedName>
        <fullName evidence="1">GST N-terminal domain-containing protein</fullName>
    </recommendedName>
</protein>
<evidence type="ECO:0000259" key="1">
    <source>
        <dbReference type="PROSITE" id="PS50404"/>
    </source>
</evidence>
<dbReference type="InterPro" id="IPR004045">
    <property type="entry name" value="Glutathione_S-Trfase_N"/>
</dbReference>
<dbReference type="GO" id="GO:0004364">
    <property type="term" value="F:glutathione transferase activity"/>
    <property type="evidence" value="ECO:0007669"/>
    <property type="project" value="TreeGrafter"/>
</dbReference>
<sequence>VAGVNSRCCANAHLVASYEPLQTLNKMDAVPTELVGATEPKLIYYNARGTVLKCRLLLADMDIKYQWTPLDKAEEVISAKISAPSCTLPIWEDSVTKVSGSAVILEYLGANLGKYSASQQVQAAARALVLYCESLLDSIWKEAEVVAAFLATDPDMTRSESISTYRQNRILPGLTILTRDMLSLKSLSAEPLYSDYALLEVLYYANAEYPELVDQFSPLRELFQRYFARPGIRKLIDSLV</sequence>
<dbReference type="InterPro" id="IPR036282">
    <property type="entry name" value="Glutathione-S-Trfase_C_sf"/>
</dbReference>
<organism evidence="2 3">
    <name type="scientific">Giardia intestinalis</name>
    <name type="common">Giardia lamblia</name>
    <dbReference type="NCBI Taxonomy" id="5741"/>
    <lineage>
        <taxon>Eukaryota</taxon>
        <taxon>Metamonada</taxon>
        <taxon>Diplomonadida</taxon>
        <taxon>Hexamitidae</taxon>
        <taxon>Giardiinae</taxon>
        <taxon>Giardia</taxon>
    </lineage>
</organism>
<accession>V6TM59</accession>
<dbReference type="Proteomes" id="UP000018040">
    <property type="component" value="Unassembled WGS sequence"/>
</dbReference>
<evidence type="ECO:0000313" key="2">
    <source>
        <dbReference type="EMBL" id="ESU40078.1"/>
    </source>
</evidence>
<dbReference type="InterPro" id="IPR050213">
    <property type="entry name" value="GST_superfamily"/>
</dbReference>
<reference evidence="3" key="1">
    <citation type="submission" date="2012-02" db="EMBL/GenBank/DDBJ databases">
        <title>Genome sequencing of Giardia lamblia Genotypes A2 and B isolates (DH and GS) and comparative analysis with the genomes of Genotypes A1 and E (WB and Pig).</title>
        <authorList>
            <person name="Adam R."/>
            <person name="Dahlstrom E."/>
            <person name="Martens C."/>
            <person name="Bruno D."/>
            <person name="Barbian K."/>
            <person name="Porcella S.F."/>
            <person name="Nash T."/>
        </authorList>
    </citation>
    <scope>NUCLEOTIDE SEQUENCE</scope>
    <source>
        <strain evidence="3">GS</strain>
    </source>
</reference>
<dbReference type="PANTHER" id="PTHR11571:SF150">
    <property type="entry name" value="GLUTATHIONE S-TRANSFERASE"/>
    <property type="match status" value="1"/>
</dbReference>
<dbReference type="PROSITE" id="PS50404">
    <property type="entry name" value="GST_NTER"/>
    <property type="match status" value="1"/>
</dbReference>
<dbReference type="SUPFAM" id="SSF52833">
    <property type="entry name" value="Thioredoxin-like"/>
    <property type="match status" value="1"/>
</dbReference>
<gene>
    <name evidence="2" type="ORF">GSB_155456</name>
</gene>
<feature type="non-terminal residue" evidence="2">
    <location>
        <position position="1"/>
    </location>
</feature>
<proteinExistence type="predicted"/>
<dbReference type="OrthoDB" id="414243at2759"/>
<dbReference type="PANTHER" id="PTHR11571">
    <property type="entry name" value="GLUTATHIONE S-TRANSFERASE"/>
    <property type="match status" value="1"/>
</dbReference>
<comment type="caution">
    <text evidence="2">The sequence shown here is derived from an EMBL/GenBank/DDBJ whole genome shotgun (WGS) entry which is preliminary data.</text>
</comment>
<evidence type="ECO:0000313" key="3">
    <source>
        <dbReference type="Proteomes" id="UP000018040"/>
    </source>
</evidence>
<dbReference type="AlphaFoldDB" id="V6TM59"/>
<feature type="domain" description="GST N-terminal" evidence="1">
    <location>
        <begin position="38"/>
        <end position="116"/>
    </location>
</feature>
<dbReference type="SUPFAM" id="SSF47616">
    <property type="entry name" value="GST C-terminal domain-like"/>
    <property type="match status" value="1"/>
</dbReference>
<name>V6TM59_GIAIN</name>
<dbReference type="CDD" id="cd03039">
    <property type="entry name" value="GST_N_Sigma_like"/>
    <property type="match status" value="1"/>
</dbReference>
<dbReference type="Gene3D" id="3.40.30.10">
    <property type="entry name" value="Glutaredoxin"/>
    <property type="match status" value="1"/>
</dbReference>